<protein>
    <submittedName>
        <fullName evidence="4">Ankyrin repeat domain-containing protein 12 isoform X4</fullName>
    </submittedName>
</protein>
<dbReference type="PRINTS" id="PR01415">
    <property type="entry name" value="ANKYRIN"/>
</dbReference>
<evidence type="ECO:0000256" key="1">
    <source>
        <dbReference type="PROSITE-ProRule" id="PRU00023"/>
    </source>
</evidence>
<gene>
    <name evidence="4" type="primary">LOC115886250</name>
</gene>
<feature type="repeat" description="ANK" evidence="1">
    <location>
        <begin position="57"/>
        <end position="89"/>
    </location>
</feature>
<feature type="repeat" description="ANK" evidence="1">
    <location>
        <begin position="90"/>
        <end position="122"/>
    </location>
</feature>
<feature type="compositionally biased region" description="Polar residues" evidence="2">
    <location>
        <begin position="182"/>
        <end position="191"/>
    </location>
</feature>
<dbReference type="AlphaFoldDB" id="A0A6J2YBF1"/>
<dbReference type="PANTHER" id="PTHR24149:SF14">
    <property type="entry name" value="ANKYRIN REPEAT DOMAIN 12"/>
    <property type="match status" value="1"/>
</dbReference>
<dbReference type="GO" id="GO:0005654">
    <property type="term" value="C:nucleoplasm"/>
    <property type="evidence" value="ECO:0007669"/>
    <property type="project" value="TreeGrafter"/>
</dbReference>
<dbReference type="InterPro" id="IPR053210">
    <property type="entry name" value="ANKRD12"/>
</dbReference>
<evidence type="ECO:0000256" key="2">
    <source>
        <dbReference type="SAM" id="MobiDB-lite"/>
    </source>
</evidence>
<dbReference type="PROSITE" id="PS50297">
    <property type="entry name" value="ANK_REP_REGION"/>
    <property type="match status" value="3"/>
</dbReference>
<feature type="compositionally biased region" description="Low complexity" evidence="2">
    <location>
        <begin position="36"/>
        <end position="49"/>
    </location>
</feature>
<evidence type="ECO:0000313" key="4">
    <source>
        <dbReference type="RefSeq" id="XP_030761203.1"/>
    </source>
</evidence>
<feature type="compositionally biased region" description="Low complexity" evidence="2">
    <location>
        <begin position="329"/>
        <end position="369"/>
    </location>
</feature>
<sequence>MPSNVRLKGSGSSNRAPPVTPMSERQQMALLMQMTSSSESGSRSPSSGSRSRDRNERGETPLHLAAIKGDVEQVCRLLAHRADPNVADFAGWTPLHEACNHGWYDVAFRLVHAGANVNAKGLDNDTPLHDAVINGHLKLIKLLVEKGADINAKNSKGKTPLDIASASVQPYLLNHNLPLPESGSTTSSRAQPRSRDEKKVTSSEKQKSGSASTSSSDMENKTSSAAADDVYEFKSVKETDSSPDKNADGGDSEIEPTDPLSIVTNANEDSSKRAYSEFENNEENEKDEENKRKRRKEDGGKESGKANQRSTGQGKGQNNKQTSGGTGKSAGSSAKSSSSTPTDKKSPVSSPKPNVSSSSDAEVDGSSTSADGKTTDLKVPPLKIVIPQSSANEQDTNTSRNGKNNSQRTHQALPYIVASSNNDSTENDGTTGSNDQESNSTSKESEKKDASNGQNDEQATQNSETEPSTSNNSNTVMPVQPSVELHPRKRKMKQSREQANSQAQTTEHQESTSETREVHPHEQPITNCYKLFMNIRKQIEKRRKGLYLVQPKPPQGFNHYLMNRCTYVLENTAPTTPNINYPPTLPQQMKDLFAEQEKERYRLRMQHVIEKEKLVLSVEQEILRVHGKAVRTLHNQPLPYSVCTILRDEEVYNLITPEQEEKDRVARARFNGRLFLSWLQDVDDKWEKIKEHMLLRHHHEAESLHAVQKMNWEWKLKELSLCDKKSTPKIDKVHVPEVHVSDDFNLLPA</sequence>
<dbReference type="PANTHER" id="PTHR24149">
    <property type="entry name" value="ANKYRIN REPEAT DOMAIN-CONTAINING PROTEIN 12"/>
    <property type="match status" value="1"/>
</dbReference>
<dbReference type="OrthoDB" id="5806726at2759"/>
<dbReference type="PROSITE" id="PS50088">
    <property type="entry name" value="ANK_REPEAT"/>
    <property type="match status" value="3"/>
</dbReference>
<keyword evidence="3" id="KW-1185">Reference proteome</keyword>
<name>A0A6J2YBF1_SITOR</name>
<dbReference type="Pfam" id="PF12796">
    <property type="entry name" value="Ank_2"/>
    <property type="match status" value="1"/>
</dbReference>
<feature type="compositionally biased region" description="Basic and acidic residues" evidence="2">
    <location>
        <begin position="231"/>
        <end position="248"/>
    </location>
</feature>
<evidence type="ECO:0000313" key="3">
    <source>
        <dbReference type="Proteomes" id="UP000504635"/>
    </source>
</evidence>
<dbReference type="Pfam" id="PF13637">
    <property type="entry name" value="Ank_4"/>
    <property type="match status" value="1"/>
</dbReference>
<feature type="compositionally biased region" description="Polar residues" evidence="2">
    <location>
        <begin position="418"/>
        <end position="436"/>
    </location>
</feature>
<feature type="repeat" description="ANK" evidence="1">
    <location>
        <begin position="123"/>
        <end position="155"/>
    </location>
</feature>
<feature type="compositionally biased region" description="Basic and acidic residues" evidence="2">
    <location>
        <begin position="50"/>
        <end position="60"/>
    </location>
</feature>
<dbReference type="InterPro" id="IPR002110">
    <property type="entry name" value="Ankyrin_rpt"/>
</dbReference>
<feature type="compositionally biased region" description="Basic and acidic residues" evidence="2">
    <location>
        <begin position="193"/>
        <end position="207"/>
    </location>
</feature>
<feature type="region of interest" description="Disordered" evidence="2">
    <location>
        <begin position="1"/>
        <end position="62"/>
    </location>
</feature>
<organism evidence="3 4">
    <name type="scientific">Sitophilus oryzae</name>
    <name type="common">Rice weevil</name>
    <name type="synonym">Curculio oryzae</name>
    <dbReference type="NCBI Taxonomy" id="7048"/>
    <lineage>
        <taxon>Eukaryota</taxon>
        <taxon>Metazoa</taxon>
        <taxon>Ecdysozoa</taxon>
        <taxon>Arthropoda</taxon>
        <taxon>Hexapoda</taxon>
        <taxon>Insecta</taxon>
        <taxon>Pterygota</taxon>
        <taxon>Neoptera</taxon>
        <taxon>Endopterygota</taxon>
        <taxon>Coleoptera</taxon>
        <taxon>Polyphaga</taxon>
        <taxon>Cucujiformia</taxon>
        <taxon>Curculionidae</taxon>
        <taxon>Dryophthorinae</taxon>
        <taxon>Sitophilus</taxon>
    </lineage>
</organism>
<feature type="compositionally biased region" description="Basic and acidic residues" evidence="2">
    <location>
        <begin position="507"/>
        <end position="522"/>
    </location>
</feature>
<dbReference type="SMART" id="SM00248">
    <property type="entry name" value="ANK"/>
    <property type="match status" value="3"/>
</dbReference>
<dbReference type="Proteomes" id="UP000504635">
    <property type="component" value="Unplaced"/>
</dbReference>
<dbReference type="RefSeq" id="XP_030761203.1">
    <property type="nucleotide sequence ID" value="XM_030905343.1"/>
</dbReference>
<accession>A0A6J2YBF1</accession>
<feature type="compositionally biased region" description="Low complexity" evidence="2">
    <location>
        <begin position="460"/>
        <end position="475"/>
    </location>
</feature>
<dbReference type="InterPro" id="IPR036770">
    <property type="entry name" value="Ankyrin_rpt-contain_sf"/>
</dbReference>
<feature type="region of interest" description="Disordered" evidence="2">
    <location>
        <begin position="174"/>
        <end position="522"/>
    </location>
</feature>
<feature type="compositionally biased region" description="Polar residues" evidence="2">
    <location>
        <begin position="305"/>
        <end position="321"/>
    </location>
</feature>
<proteinExistence type="predicted"/>
<feature type="compositionally biased region" description="Polar residues" evidence="2">
    <location>
        <begin position="387"/>
        <end position="410"/>
    </location>
</feature>
<dbReference type="GeneID" id="115886250"/>
<reference evidence="4" key="1">
    <citation type="submission" date="2025-08" db="UniProtKB">
        <authorList>
            <consortium name="RefSeq"/>
        </authorList>
    </citation>
    <scope>IDENTIFICATION</scope>
    <source>
        <tissue evidence="4">Gonads</tissue>
    </source>
</reference>
<dbReference type="Gene3D" id="1.25.40.20">
    <property type="entry name" value="Ankyrin repeat-containing domain"/>
    <property type="match status" value="1"/>
</dbReference>
<dbReference type="SUPFAM" id="SSF48403">
    <property type="entry name" value="Ankyrin repeat"/>
    <property type="match status" value="1"/>
</dbReference>
<feature type="compositionally biased region" description="Basic and acidic residues" evidence="2">
    <location>
        <begin position="288"/>
        <end position="304"/>
    </location>
</feature>
<keyword evidence="1" id="KW-0040">ANK repeat</keyword>